<name>A0ABX7YXX6_9GAMM</name>
<protein>
    <submittedName>
        <fullName evidence="1">Uncharacterized protein</fullName>
    </submittedName>
</protein>
<evidence type="ECO:0000313" key="1">
    <source>
        <dbReference type="EMBL" id="QUN07542.1"/>
    </source>
</evidence>
<gene>
    <name evidence="1" type="ORF">KDN34_05760</name>
</gene>
<accession>A0ABX7YXX6</accession>
<sequence>MSACTSLYDFSMVDSYNRIKQVQVLDPSAAERNDGMILSLEGNYGRKVMVTYRESSVAPTSGQQMDTSIISNSK</sequence>
<keyword evidence="2" id="KW-1185">Reference proteome</keyword>
<organism evidence="1 2">
    <name type="scientific">Shewanella yunxiaonensis</name>
    <dbReference type="NCBI Taxonomy" id="2829809"/>
    <lineage>
        <taxon>Bacteria</taxon>
        <taxon>Pseudomonadati</taxon>
        <taxon>Pseudomonadota</taxon>
        <taxon>Gammaproteobacteria</taxon>
        <taxon>Alteromonadales</taxon>
        <taxon>Shewanellaceae</taxon>
        <taxon>Shewanella</taxon>
    </lineage>
</organism>
<proteinExistence type="predicted"/>
<dbReference type="EMBL" id="CP073587">
    <property type="protein sequence ID" value="QUN07542.1"/>
    <property type="molecule type" value="Genomic_DNA"/>
</dbReference>
<evidence type="ECO:0000313" key="2">
    <source>
        <dbReference type="Proteomes" id="UP000679575"/>
    </source>
</evidence>
<reference evidence="1 2" key="1">
    <citation type="submission" date="2021-04" db="EMBL/GenBank/DDBJ databases">
        <title>Novel species identification of genus Shewanella.</title>
        <authorList>
            <person name="Liu G."/>
        </authorList>
    </citation>
    <scope>NUCLEOTIDE SEQUENCE [LARGE SCALE GENOMIC DNA]</scope>
    <source>
        <strain evidence="1 2">FJAT-54481</strain>
    </source>
</reference>
<dbReference type="Proteomes" id="UP000679575">
    <property type="component" value="Chromosome"/>
</dbReference>